<dbReference type="Pfam" id="PF00520">
    <property type="entry name" value="Ion_trans"/>
    <property type="match status" value="1"/>
</dbReference>
<gene>
    <name evidence="8" type="ORF">LDAN0321_LOCUS2668</name>
</gene>
<reference evidence="8" key="1">
    <citation type="submission" date="2021-01" db="EMBL/GenBank/DDBJ databases">
        <authorList>
            <person name="Corre E."/>
            <person name="Pelletier E."/>
            <person name="Niang G."/>
            <person name="Scheremetjew M."/>
            <person name="Finn R."/>
            <person name="Kale V."/>
            <person name="Holt S."/>
            <person name="Cochrane G."/>
            <person name="Meng A."/>
            <person name="Brown T."/>
            <person name="Cohen L."/>
        </authorList>
    </citation>
    <scope>NUCLEOTIDE SEQUENCE</scope>
    <source>
        <strain evidence="8">B650</strain>
    </source>
</reference>
<accession>A0A7S2JZC7</accession>
<name>A0A7S2JZC7_9STRA</name>
<evidence type="ECO:0000256" key="5">
    <source>
        <dbReference type="ARBA" id="ARBA00023136"/>
    </source>
</evidence>
<organism evidence="8">
    <name type="scientific">Leptocylindrus danicus</name>
    <dbReference type="NCBI Taxonomy" id="163516"/>
    <lineage>
        <taxon>Eukaryota</taxon>
        <taxon>Sar</taxon>
        <taxon>Stramenopiles</taxon>
        <taxon>Ochrophyta</taxon>
        <taxon>Bacillariophyta</taxon>
        <taxon>Coscinodiscophyceae</taxon>
        <taxon>Chaetocerotophycidae</taxon>
        <taxon>Leptocylindrales</taxon>
        <taxon>Leptocylindraceae</taxon>
        <taxon>Leptocylindrus</taxon>
    </lineage>
</organism>
<dbReference type="PANTHER" id="PTHR10582:SF2">
    <property type="entry name" value="INACTIVE"/>
    <property type="match status" value="1"/>
</dbReference>
<sequence length="300" mass="35171">MNDRKLFAATIFFQTCFMIHFLRIINQSLAVFITALVQVISDLKWFMIVLLILLCMFSQMFLAIIPGTLDLNVTIDVDEMDFTYRRFFKESYRMLLGDWDVEGQRLEDPDVYPIFVMFTFVLTIIMLNMLIAIASDSYADAKEMGPKLFRILRLSYCAEVNMIERVLVKYKVIRYIFLVGLFLPMTLFNRFERKNYLEELFRNNPKYDEWRYKVGRYLTFSVMAVFLFTTYGVLLFTAESNQRMNSTLQSNRQVQFGPLNAYFRVVSGLLCAIGDRLIGSITVDDKLRGSEHVCPVCSMR</sequence>
<dbReference type="AlphaFoldDB" id="A0A7S2JZC7"/>
<evidence type="ECO:0000256" key="6">
    <source>
        <dbReference type="SAM" id="Phobius"/>
    </source>
</evidence>
<feature type="transmembrane region" description="Helical" evidence="6">
    <location>
        <begin position="111"/>
        <end position="134"/>
    </location>
</feature>
<keyword evidence="4 6" id="KW-1133">Transmembrane helix</keyword>
<feature type="transmembrane region" description="Helical" evidence="6">
    <location>
        <begin position="6"/>
        <end position="25"/>
    </location>
</feature>
<feature type="transmembrane region" description="Helical" evidence="6">
    <location>
        <begin position="45"/>
        <end position="65"/>
    </location>
</feature>
<evidence type="ECO:0000256" key="4">
    <source>
        <dbReference type="ARBA" id="ARBA00022989"/>
    </source>
</evidence>
<feature type="transmembrane region" description="Helical" evidence="6">
    <location>
        <begin position="172"/>
        <end position="191"/>
    </location>
</feature>
<keyword evidence="3" id="KW-0677">Repeat</keyword>
<proteinExistence type="predicted"/>
<comment type="subcellular location">
    <subcellularLocation>
        <location evidence="1">Membrane</location>
        <topology evidence="1">Multi-pass membrane protein</topology>
    </subcellularLocation>
</comment>
<evidence type="ECO:0000256" key="1">
    <source>
        <dbReference type="ARBA" id="ARBA00004141"/>
    </source>
</evidence>
<dbReference type="PANTHER" id="PTHR10582">
    <property type="entry name" value="TRANSIENT RECEPTOR POTENTIAL ION CHANNEL PROTEIN"/>
    <property type="match status" value="1"/>
</dbReference>
<evidence type="ECO:0000259" key="7">
    <source>
        <dbReference type="Pfam" id="PF00520"/>
    </source>
</evidence>
<dbReference type="GO" id="GO:0005216">
    <property type="term" value="F:monoatomic ion channel activity"/>
    <property type="evidence" value="ECO:0007669"/>
    <property type="project" value="InterPro"/>
</dbReference>
<dbReference type="GO" id="GO:0005886">
    <property type="term" value="C:plasma membrane"/>
    <property type="evidence" value="ECO:0007669"/>
    <property type="project" value="TreeGrafter"/>
</dbReference>
<keyword evidence="2 6" id="KW-0812">Transmembrane</keyword>
<evidence type="ECO:0000256" key="3">
    <source>
        <dbReference type="ARBA" id="ARBA00022737"/>
    </source>
</evidence>
<feature type="transmembrane region" description="Helical" evidence="6">
    <location>
        <begin position="217"/>
        <end position="238"/>
    </location>
</feature>
<dbReference type="GO" id="GO:0098703">
    <property type="term" value="P:calcium ion import across plasma membrane"/>
    <property type="evidence" value="ECO:0007669"/>
    <property type="project" value="TreeGrafter"/>
</dbReference>
<dbReference type="Gene3D" id="1.10.287.70">
    <property type="match status" value="1"/>
</dbReference>
<dbReference type="InterPro" id="IPR024862">
    <property type="entry name" value="TRPV"/>
</dbReference>
<keyword evidence="5 6" id="KW-0472">Membrane</keyword>
<dbReference type="InterPro" id="IPR005821">
    <property type="entry name" value="Ion_trans_dom"/>
</dbReference>
<evidence type="ECO:0000256" key="2">
    <source>
        <dbReference type="ARBA" id="ARBA00022692"/>
    </source>
</evidence>
<dbReference type="EMBL" id="HBGY01004438">
    <property type="protein sequence ID" value="CAD9560681.1"/>
    <property type="molecule type" value="Transcribed_RNA"/>
</dbReference>
<protein>
    <recommendedName>
        <fullName evidence="7">Ion transport domain-containing protein</fullName>
    </recommendedName>
</protein>
<evidence type="ECO:0000313" key="8">
    <source>
        <dbReference type="EMBL" id="CAD9560681.1"/>
    </source>
</evidence>
<feature type="domain" description="Ion transport" evidence="7">
    <location>
        <begin position="12"/>
        <end position="143"/>
    </location>
</feature>